<dbReference type="Proteomes" id="UP000006798">
    <property type="component" value="Chromosome 2"/>
</dbReference>
<dbReference type="HOGENOM" id="CLU_3288278_0_0_4"/>
<dbReference type="AlphaFoldDB" id="F8GRE0"/>
<reference evidence="1 2" key="1">
    <citation type="journal article" date="2011" name="J. Bacteriol.">
        <title>Complete genome sequence of the type strain Cupriavidus necator N-1.</title>
        <authorList>
            <person name="Poehlein A."/>
            <person name="Kusian B."/>
            <person name="Friedrich B."/>
            <person name="Daniel R."/>
            <person name="Bowien B."/>
        </authorList>
    </citation>
    <scope>NUCLEOTIDE SEQUENCE [LARGE SCALE GENOMIC DNA]</scope>
    <source>
        <strain evidence="2">ATCC 43291 / DSM 13513 / CCUG 52238 / LMG 8453 / N-1</strain>
    </source>
</reference>
<gene>
    <name evidence="1" type="ordered locus">CNE_2c06210</name>
</gene>
<dbReference type="RefSeq" id="WP_013952315.1">
    <property type="nucleotide sequence ID" value="NC_015723.1"/>
</dbReference>
<sequence>MAKPSRSDCNPGCAGCFYLEKEALYPGERERRMQDDVVVA</sequence>
<accession>F8GRE0</accession>
<dbReference type="KEGG" id="cnc:CNE_2c06210"/>
<name>F8GRE0_CUPNN</name>
<evidence type="ECO:0000313" key="1">
    <source>
        <dbReference type="EMBL" id="AEI79600.1"/>
    </source>
</evidence>
<evidence type="ECO:0000313" key="2">
    <source>
        <dbReference type="Proteomes" id="UP000006798"/>
    </source>
</evidence>
<protein>
    <submittedName>
        <fullName evidence="1">Uncharacterized protein</fullName>
    </submittedName>
</protein>
<dbReference type="GeneID" id="92902401"/>
<dbReference type="EMBL" id="CP002878">
    <property type="protein sequence ID" value="AEI79600.1"/>
    <property type="molecule type" value="Genomic_DNA"/>
</dbReference>
<organism evidence="1 2">
    <name type="scientific">Cupriavidus necator (strain ATCC 43291 / DSM 13513 / CCUG 52238 / LMG 8453 / N-1)</name>
    <name type="common">Ralstonia eutropha</name>
    <dbReference type="NCBI Taxonomy" id="1042878"/>
    <lineage>
        <taxon>Bacteria</taxon>
        <taxon>Pseudomonadati</taxon>
        <taxon>Pseudomonadota</taxon>
        <taxon>Betaproteobacteria</taxon>
        <taxon>Burkholderiales</taxon>
        <taxon>Burkholderiaceae</taxon>
        <taxon>Cupriavidus</taxon>
    </lineage>
</organism>
<proteinExistence type="predicted"/>